<sequence length="2216" mass="241817">SRLSGEGGKVFTADVRKHFPQLCKVFKAHISSPNSELSNAALQALGFCTFNSANTAELSATDMQDLLSAVNGVAVKASDKNTRTRALWVISKQAFPPEVVKKEVSNILSSLETILTKGDVQSVVVEYEALNVIIRLMEQTPAQMGEEAVRWAKLIIPLVVHSAHKVQLRGATALEMGMPLLLQKQQEVAAVTEHLMTTKLISELQKLFSAKNETFVLKLWPLFVKLLGKTLHRSGSFINSLLQLEELGFRSGSPVVKKIAFIAWKSLIDNFALNPDILCSAKRLKLLMQPLSSIHVRTEALALTKLEVWWYLLMRLGTHLPSNFEQVCVPLIQSTLSLDPAAAFPGTPSRLPANQSLGSATPGQKPGPYPLVSPATPRINLNSSPAGGVVFSSIQLLGIEMLLHFLMGPGVLDFAKQNKLVLSLEPLQSPLISSPSFFCKHASTLINAVQDGFIAIGKEVPDCMLNVIWKDINGYVKTAIESGNKKEKQGSEILTMLLQALKNIVRSGSLPVQKVLSLIDITVKELPPKVLGSPAYQVADMDLLNGTPALFLIQLPFHNNLLECCVTDERFFVILETLVGYVLSGPTSPLAFSESVICVINQSSKQVENKEHLWRMWSIVVNPLTEWINQTNEVNQGDALEHNFSAVYSALLLPVSHIFPTQGFPQPTMKSLLRSWSELYRAFARCAALVATAEENVCCEELCAKIIAGLEGETPVMFSMMEGLTHVVSVMVDCINFAPYGTKYQPKTRSPQTPSDWSKKKKEPLGKLASLFKLLVMLLDSFHVFSSQETCSETLISVGPSVLAALHNIISHISLPSVMGTMFAIFSKPLAVFYEKTNLSKSSLVSSLPQLEKLLAEILQCLQSHCTGSYDSEMLEQLSPLLCAGFQHRSKQLRNQCAQFWNSTFAKTASLTYPEELKSVLSQAKKKVPLLLPGFESIEMGEECSGPFSDTMENSQLDAKISGMEVKLGQKRDSILAQMSDQKNDGKDKSSNVQVTPAKLKLEFASSKTPSEILLEEEKSVDFVFIPPETKARVLTEHQKEVLRSKRVDIPAMYNNLDASQDTTLFSQDTQSQEDSLKVSPLIENAKEDTESKPQEENTRSEGCPTGESSAPTSKGESQNHTAEMVPEEPSAGEQLETSSVEAASKETSAGNENTSNASNSSASSDVISGTPQPVSRRQSFITLEKFSGTENRPFSPSPLNTSSELSRGAALAGKQENTSVSKTSAKAEKSGEENRKPPDPEPVLAAIRRLTRRQSKMELQGNKSKLMNRSEQESLASDSMDSTPELCSTVEDVEQILLSQSQALHSTEADIRKVEDTIAEIEKARALDMDSKENTPPDTTSSPDQATGEDTQVSQVSPQQKVLRRSLRRRSETAESSSGSQDKEEGIQRRDRRKEDDKSGQKKVSQPKDDGSPKQKGISGKTAEKMSTKESSQPERTAEDQSSKDSPSRGIDEEGSWRGRRAEEPLKAEGEGQDSSLKVVERPRYHTRRAAQGLLSSIENSEAEGSAKEESTRKRKYTKVKTRSDSQEGSHSHEVSSQENETQSPLEANKGEAEISTAEPCGLENQGIPPTAGEVVGSASSGNPPAAQNTSEEQNQSDTAMESLPNPSVCEQDRKAAQQNQQEERQASPGGCAPAVDGSGAEHSSLQTPECHSKRSRRVKKTKSCDCCFKKPKQQITSFTESRKRKAPEPDEPQISPVQTPGGGSKLCGHSDFEESFSLAPCAMSTPVHPPKEPRTGDLESQGTCVGTLQGSSVGMEGETTDSIEEIKEPAHQKEPTEQVLPGGVPGEPGTPGKEEPAAPEKEGTAAPEKEEISQNGQLEEVPEELPVDSKPEEKEINNLENIQDDKAEAEITAGETCVIPEKEMKEELMETEITMSENAALENPSVESPLKTEGDALVPVNESPTSIQARCTWSPSASPSTSILKRGAKRSHQDDESLSPAHKIRRVSFADPIHQAGLADDIDRRSPVVRSHSSPSSKSLKILSNIQTKHITTPTKGFLSPGSRTLKFKSSKKCLITEMAKESLPCPMEHVYPALAGCKAPVDVILPQITSNICARGLGQLIRAKNIKTVGDLSSLTALEIKTLPIRSPKVSNVKRALKGYHEQQVKSRVSEEMVVLEDAEKPVNDVEDKPLCVDEEKLGTDLTEPTMPNTSDQPPADLLSQIQALSAQLSSEDLHSYSGSQLFEMQEKLADMSTCILKNLQSRWKSPPQDSSQ</sequence>
<dbReference type="InterPro" id="IPR022031">
    <property type="entry name" value="Rif1_N"/>
</dbReference>
<reference evidence="9 10" key="1">
    <citation type="submission" date="2014-06" db="EMBL/GenBank/DDBJ databases">
        <title>Genome evolution of avian class.</title>
        <authorList>
            <person name="Zhang G."/>
            <person name="Li C."/>
        </authorList>
    </citation>
    <scope>NUCLEOTIDE SEQUENCE [LARGE SCALE GENOMIC DNA]</scope>
    <source>
        <strain evidence="9">BGI_N305</strain>
    </source>
</reference>
<feature type="compositionally biased region" description="Polar residues" evidence="7">
    <location>
        <begin position="1107"/>
        <end position="1122"/>
    </location>
</feature>
<dbReference type="CDD" id="cd14267">
    <property type="entry name" value="Rif1_CTD_C-II_like"/>
    <property type="match status" value="1"/>
</dbReference>
<feature type="non-terminal residue" evidence="9">
    <location>
        <position position="2216"/>
    </location>
</feature>
<evidence type="ECO:0000259" key="8">
    <source>
        <dbReference type="Pfam" id="PF12231"/>
    </source>
</evidence>
<feature type="compositionally biased region" description="Low complexity" evidence="7">
    <location>
        <begin position="1970"/>
        <end position="1982"/>
    </location>
</feature>
<keyword evidence="6" id="KW-0131">Cell cycle</keyword>
<feature type="compositionally biased region" description="Basic and acidic residues" evidence="7">
    <location>
        <begin position="1794"/>
        <end position="1814"/>
    </location>
</feature>
<dbReference type="OrthoDB" id="5399929at2759"/>
<feature type="non-terminal residue" evidence="9">
    <location>
        <position position="1"/>
    </location>
</feature>
<evidence type="ECO:0000256" key="6">
    <source>
        <dbReference type="ARBA" id="ARBA00023306"/>
    </source>
</evidence>
<dbReference type="Proteomes" id="UP000053258">
    <property type="component" value="Unassembled WGS sequence"/>
</dbReference>
<evidence type="ECO:0000256" key="4">
    <source>
        <dbReference type="ARBA" id="ARBA00022895"/>
    </source>
</evidence>
<evidence type="ECO:0000313" key="9">
    <source>
        <dbReference type="EMBL" id="KFW77640.1"/>
    </source>
</evidence>
<evidence type="ECO:0000256" key="5">
    <source>
        <dbReference type="ARBA" id="ARBA00023242"/>
    </source>
</evidence>
<dbReference type="PANTHER" id="PTHR22928:SF3">
    <property type="entry name" value="TELOMERE-ASSOCIATED PROTEIN RIF1"/>
    <property type="match status" value="1"/>
</dbReference>
<feature type="compositionally biased region" description="Basic and acidic residues" evidence="7">
    <location>
        <begin position="1323"/>
        <end position="1336"/>
    </location>
</feature>
<feature type="region of interest" description="Disordered" evidence="7">
    <location>
        <begin position="1061"/>
        <end position="1287"/>
    </location>
</feature>
<dbReference type="SUPFAM" id="SSF48371">
    <property type="entry name" value="ARM repeat"/>
    <property type="match status" value="1"/>
</dbReference>
<dbReference type="Pfam" id="PF12231">
    <property type="entry name" value="Rif1_N"/>
    <property type="match status" value="1"/>
</dbReference>
<feature type="compositionally biased region" description="Polar residues" evidence="7">
    <location>
        <begin position="1189"/>
        <end position="1206"/>
    </location>
</feature>
<dbReference type="InterPro" id="IPR016024">
    <property type="entry name" value="ARM-type_fold"/>
</dbReference>
<keyword evidence="5" id="KW-0539">Nucleus</keyword>
<dbReference type="EMBL" id="KL670013">
    <property type="protein sequence ID" value="KFW77640.1"/>
    <property type="molecule type" value="Genomic_DNA"/>
</dbReference>
<comment type="subcellular location">
    <subcellularLocation>
        <location evidence="2">Chromosome</location>
        <location evidence="2">Telomere</location>
    </subcellularLocation>
    <subcellularLocation>
        <location evidence="1">Nucleus</location>
    </subcellularLocation>
</comment>
<feature type="compositionally biased region" description="Polar residues" evidence="7">
    <location>
        <begin position="1216"/>
        <end position="1225"/>
    </location>
</feature>
<dbReference type="GO" id="GO:0005634">
    <property type="term" value="C:nucleus"/>
    <property type="evidence" value="ECO:0007669"/>
    <property type="project" value="UniProtKB-SubCell"/>
</dbReference>
<feature type="compositionally biased region" description="Polar residues" evidence="7">
    <location>
        <begin position="1337"/>
        <end position="1361"/>
    </location>
</feature>
<dbReference type="Gene3D" id="1.25.10.10">
    <property type="entry name" value="Leucine-rich Repeat Variant"/>
    <property type="match status" value="1"/>
</dbReference>
<feature type="compositionally biased region" description="Polar residues" evidence="7">
    <location>
        <begin position="1166"/>
        <end position="1182"/>
    </location>
</feature>
<dbReference type="GO" id="GO:0140445">
    <property type="term" value="C:chromosome, telomeric repeat region"/>
    <property type="evidence" value="ECO:0007669"/>
    <property type="project" value="TreeGrafter"/>
</dbReference>
<keyword evidence="3" id="KW-0158">Chromosome</keyword>
<feature type="compositionally biased region" description="Basic and acidic residues" evidence="7">
    <location>
        <begin position="1226"/>
        <end position="1240"/>
    </location>
</feature>
<feature type="compositionally biased region" description="Polar residues" evidence="7">
    <location>
        <begin position="1061"/>
        <end position="1074"/>
    </location>
</feature>
<feature type="compositionally biased region" description="Polar residues" evidence="7">
    <location>
        <begin position="1912"/>
        <end position="1925"/>
    </location>
</feature>
<accession>A0A093PTW9</accession>
<feature type="compositionally biased region" description="Basic and acidic residues" evidence="7">
    <location>
        <begin position="1829"/>
        <end position="1851"/>
    </location>
</feature>
<feature type="compositionally biased region" description="Polar residues" evidence="7">
    <location>
        <begin position="1579"/>
        <end position="1601"/>
    </location>
</feature>
<dbReference type="InterPro" id="IPR011989">
    <property type="entry name" value="ARM-like"/>
</dbReference>
<feature type="compositionally biased region" description="Polar residues" evidence="7">
    <location>
        <begin position="1538"/>
        <end position="1547"/>
    </location>
</feature>
<name>A0A093PTW9_9PASS</name>
<feature type="compositionally biased region" description="Basic and acidic residues" evidence="7">
    <location>
        <begin position="1423"/>
        <end position="1471"/>
    </location>
</feature>
<feature type="compositionally biased region" description="Basic and acidic residues" evidence="7">
    <location>
        <begin position="1766"/>
        <end position="1778"/>
    </location>
</feature>
<feature type="compositionally biased region" description="Polar residues" evidence="7">
    <location>
        <begin position="1136"/>
        <end position="1148"/>
    </location>
</feature>
<feature type="compositionally biased region" description="Basic and acidic residues" evidence="7">
    <location>
        <begin position="1085"/>
        <end position="1100"/>
    </location>
</feature>
<feature type="compositionally biased region" description="Polar residues" evidence="7">
    <location>
        <begin position="1262"/>
        <end position="1287"/>
    </location>
</feature>
<evidence type="ECO:0000256" key="3">
    <source>
        <dbReference type="ARBA" id="ARBA00022454"/>
    </source>
</evidence>
<evidence type="ECO:0000256" key="2">
    <source>
        <dbReference type="ARBA" id="ARBA00004574"/>
    </source>
</evidence>
<feature type="compositionally biased region" description="Basic and acidic residues" evidence="7">
    <location>
        <begin position="1523"/>
        <end position="1537"/>
    </location>
</feature>
<keyword evidence="10" id="KW-1185">Reference proteome</keyword>
<gene>
    <name evidence="9" type="ORF">N305_12137</name>
</gene>
<dbReference type="STRING" id="328815.ENSMVIP00005008706"/>
<proteinExistence type="predicted"/>
<feature type="compositionally biased region" description="Basic and acidic residues" evidence="7">
    <location>
        <begin position="1382"/>
        <end position="1414"/>
    </location>
</feature>
<feature type="compositionally biased region" description="Polar residues" evidence="7">
    <location>
        <begin position="1740"/>
        <end position="1754"/>
    </location>
</feature>
<feature type="compositionally biased region" description="Basic and acidic residues" evidence="7">
    <location>
        <begin position="1612"/>
        <end position="1627"/>
    </location>
</feature>
<dbReference type="PANTHER" id="PTHR22928">
    <property type="entry name" value="TELOMERE-ASSOCIATED PROTEIN RIF1"/>
    <property type="match status" value="1"/>
</dbReference>
<feature type="region of interest" description="Disordered" evidence="7">
    <location>
        <begin position="1323"/>
        <end position="1664"/>
    </location>
</feature>
<evidence type="ECO:0000256" key="1">
    <source>
        <dbReference type="ARBA" id="ARBA00004123"/>
    </source>
</evidence>
<protein>
    <submittedName>
        <fullName evidence="9">Telomere-associated protein RIF1</fullName>
    </submittedName>
</protein>
<evidence type="ECO:0000256" key="7">
    <source>
        <dbReference type="SAM" id="MobiDB-lite"/>
    </source>
</evidence>
<feature type="region of interest" description="Disordered" evidence="7">
    <location>
        <begin position="1677"/>
        <end position="1864"/>
    </location>
</feature>
<keyword evidence="4" id="KW-0779">Telomere</keyword>
<feature type="region of interest" description="Disordered" evidence="7">
    <location>
        <begin position="1912"/>
        <end position="1982"/>
    </location>
</feature>
<dbReference type="GO" id="GO:0000723">
    <property type="term" value="P:telomere maintenance"/>
    <property type="evidence" value="ECO:0007669"/>
    <property type="project" value="TreeGrafter"/>
</dbReference>
<feature type="domain" description="Telomere-associated protein Rif1 N-terminal" evidence="8">
    <location>
        <begin position="2"/>
        <end position="328"/>
    </location>
</feature>
<organism evidence="9 10">
    <name type="scientific">Manacus vitellinus</name>
    <name type="common">golden-collared manakin</name>
    <dbReference type="NCBI Taxonomy" id="328815"/>
    <lineage>
        <taxon>Eukaryota</taxon>
        <taxon>Metazoa</taxon>
        <taxon>Chordata</taxon>
        <taxon>Craniata</taxon>
        <taxon>Vertebrata</taxon>
        <taxon>Euteleostomi</taxon>
        <taxon>Archelosauria</taxon>
        <taxon>Archosauria</taxon>
        <taxon>Dinosauria</taxon>
        <taxon>Saurischia</taxon>
        <taxon>Theropoda</taxon>
        <taxon>Coelurosauria</taxon>
        <taxon>Aves</taxon>
        <taxon>Neognathae</taxon>
        <taxon>Neoaves</taxon>
        <taxon>Telluraves</taxon>
        <taxon>Australaves</taxon>
        <taxon>Passeriformes</taxon>
        <taxon>Pipridae</taxon>
        <taxon>Manacus</taxon>
    </lineage>
</organism>
<feature type="compositionally biased region" description="Low complexity" evidence="7">
    <location>
        <begin position="1149"/>
        <end position="1165"/>
    </location>
</feature>
<evidence type="ECO:0000313" key="10">
    <source>
        <dbReference type="Proteomes" id="UP000053258"/>
    </source>
</evidence>